<evidence type="ECO:0000256" key="4">
    <source>
        <dbReference type="ARBA" id="ARBA00022833"/>
    </source>
</evidence>
<dbReference type="Proteomes" id="UP000507470">
    <property type="component" value="Unassembled WGS sequence"/>
</dbReference>
<feature type="compositionally biased region" description="Basic and acidic residues" evidence="6">
    <location>
        <begin position="912"/>
        <end position="938"/>
    </location>
</feature>
<dbReference type="InterPro" id="IPR057618">
    <property type="entry name" value="Znf_POGZ/Z280C-D-like"/>
</dbReference>
<dbReference type="OrthoDB" id="10032537at2759"/>
<feature type="compositionally biased region" description="Basic and acidic residues" evidence="6">
    <location>
        <begin position="965"/>
        <end position="986"/>
    </location>
</feature>
<dbReference type="Pfam" id="PF25429">
    <property type="entry name" value="zf-POGZ"/>
    <property type="match status" value="1"/>
</dbReference>
<feature type="compositionally biased region" description="Acidic residues" evidence="6">
    <location>
        <begin position="941"/>
        <end position="964"/>
    </location>
</feature>
<dbReference type="GO" id="GO:0000978">
    <property type="term" value="F:RNA polymerase II cis-regulatory region sequence-specific DNA binding"/>
    <property type="evidence" value="ECO:0007669"/>
    <property type="project" value="TreeGrafter"/>
</dbReference>
<dbReference type="PANTHER" id="PTHR24388">
    <property type="entry name" value="ZINC FINGER PROTEIN"/>
    <property type="match status" value="1"/>
</dbReference>
<feature type="domain" description="C2H2-type" evidence="7">
    <location>
        <begin position="310"/>
        <end position="330"/>
    </location>
</feature>
<dbReference type="PANTHER" id="PTHR24388:SF90">
    <property type="entry name" value="C2H2-TYPE DOMAIN-CONTAINING PROTEIN"/>
    <property type="match status" value="1"/>
</dbReference>
<keyword evidence="1" id="KW-0479">Metal-binding</keyword>
<accession>A0A6J8A0N6</accession>
<feature type="compositionally biased region" description="Basic and acidic residues" evidence="6">
    <location>
        <begin position="821"/>
        <end position="833"/>
    </location>
</feature>
<protein>
    <submittedName>
        <fullName evidence="8">POGZ</fullName>
    </submittedName>
</protein>
<feature type="compositionally biased region" description="Polar residues" evidence="6">
    <location>
        <begin position="25"/>
        <end position="37"/>
    </location>
</feature>
<reference evidence="8 9" key="1">
    <citation type="submission" date="2020-06" db="EMBL/GenBank/DDBJ databases">
        <authorList>
            <person name="Li R."/>
            <person name="Bekaert M."/>
        </authorList>
    </citation>
    <scope>NUCLEOTIDE SEQUENCE [LARGE SCALE GENOMIC DNA]</scope>
    <source>
        <strain evidence="9">wild</strain>
    </source>
</reference>
<feature type="compositionally biased region" description="Basic and acidic residues" evidence="6">
    <location>
        <begin position="994"/>
        <end position="1017"/>
    </location>
</feature>
<evidence type="ECO:0000256" key="6">
    <source>
        <dbReference type="SAM" id="MobiDB-lite"/>
    </source>
</evidence>
<evidence type="ECO:0000259" key="7">
    <source>
        <dbReference type="PROSITE" id="PS00028"/>
    </source>
</evidence>
<feature type="region of interest" description="Disordered" evidence="6">
    <location>
        <begin position="130"/>
        <end position="181"/>
    </location>
</feature>
<evidence type="ECO:0000256" key="3">
    <source>
        <dbReference type="ARBA" id="ARBA00022771"/>
    </source>
</evidence>
<feature type="compositionally biased region" description="Gly residues" evidence="6">
    <location>
        <begin position="1267"/>
        <end position="1281"/>
    </location>
</feature>
<sequence>MRNLGCPPMKSKLKPDAVPDIALIQPTTAEQKPSLPNSGAYEKQRKAETKASTTTMPVKRNPTRSRRTMGIELFMECTEEALSPSQITAQQVARYQYDQAIAQIRDAHAKARIGKAKIINKVDNVGKVSPQVTQKAAPALKTPSPSGKEPERSSSPDIIFVGETPASKPRQPVQQPQPLTQQQQQQVYKLVSVSQANQGQLGQWMMKPVANVMPQQQQTLNRPVQQVQQVGQQVSGTMGIGYKRPANFQQQDQLAKKKPRRPGEADEYGKKRPFESDESGNWVPLDEYYYGKMEGDPTYGEEKGEFRFKCWYCNKMLYNNVKAMMHIQGHIDSSKQQNIDLSDLTQCKHCYKQFDTPFEMQTHVDKVHMSNTNVLLCRICDRDHESRHALTQHMRQNHNACEMPYTCQLCRFRSSMYSDVVDHFKKKHDSSQHLLCLYCLRAFLVKFVSQGWGTTQTYYGHLLKHQSKAQTKKCGLCRLAFFNSAEVKAHKLKHHGPNQKAVLGTSAHSSKQDQVLIKVPSSSQNQHGVKSLNAPSVSKVLDFGGTSFPGEVHYFNCFECKMSMGTHDHYRKYVECSMCRFATICSIAYANHMMGFHSGQMSSLNLNIPWERRMPKPMYCLCGFSSRYGNKIANHLVFCMKTSCYENRPEPGTECHREDEDEDPRHKPGASLLDALGLVKRRTITPMYQKSAETSPVEDSSPKPSPWDPEYVPPELQGSQKWKTVKLKDTVTPSKQSVFLGISKSKGNCKKTLEMDIKNSEEAGTSHKGDTSDEIEEKLLADDGTDSGDKLENIENQRTESTKDKAEAERKENELLDFDNENDRAESGDENKINEIIGALDEDELLQDENEQVNDKNVTLVKESDSDKEDETNLNESCNENVNLAKNFGDVKSTNDNLESSSDSVKSPTDNLDDKEKSVNLEGNKKDNENIDSEKQAAADENSEVAEESSSEDKLDETEPNEEVDNSKIEDDSEKQLKDESILEKDEIVEESSSESKVDENNVKKNVDNTESEKVNIDESTSQDIEMEDESSSQNKIDKNESENKEVIHSDSENKEVIHSESENKEVIHSQSENKEVVHSELEQKEVIHSQSENKKVIQSESEQTEESRKETADETKTVENESQEPHSSHKLSETGSENKEDNARTKETKSSPNVEESKTSHHQSDDKRYHGSRSHDQRSDSHRSHDNRRSHDDRRSYDDRRSHDRQYHDDRSYHHQGRYDDRNRHRHQDDRGYDRGYHDNRGYNDQRGNRDHYRDDRRHNNRGHYQGRGGYGSGGYHGYR</sequence>
<keyword evidence="3" id="KW-0863">Zinc-finger</keyword>
<dbReference type="PROSITE" id="PS00028">
    <property type="entry name" value="ZINC_FINGER_C2H2_1"/>
    <property type="match status" value="3"/>
</dbReference>
<evidence type="ECO:0000313" key="9">
    <source>
        <dbReference type="Proteomes" id="UP000507470"/>
    </source>
</evidence>
<feature type="compositionally biased region" description="Basic and acidic residues" evidence="6">
    <location>
        <begin position="1036"/>
        <end position="1098"/>
    </location>
</feature>
<feature type="compositionally biased region" description="Basic and acidic residues" evidence="6">
    <location>
        <begin position="1106"/>
        <end position="1259"/>
    </location>
</feature>
<evidence type="ECO:0000256" key="2">
    <source>
        <dbReference type="ARBA" id="ARBA00022737"/>
    </source>
</evidence>
<keyword evidence="4" id="KW-0862">Zinc</keyword>
<dbReference type="Gene3D" id="3.30.160.60">
    <property type="entry name" value="Classic Zinc Finger"/>
    <property type="match status" value="2"/>
</dbReference>
<feature type="region of interest" description="Disordered" evidence="6">
    <location>
        <begin position="1"/>
        <end position="67"/>
    </location>
</feature>
<evidence type="ECO:0000256" key="1">
    <source>
        <dbReference type="ARBA" id="ARBA00022723"/>
    </source>
</evidence>
<dbReference type="GO" id="GO:0008270">
    <property type="term" value="F:zinc ion binding"/>
    <property type="evidence" value="ECO:0007669"/>
    <property type="project" value="UniProtKB-KW"/>
</dbReference>
<dbReference type="InterPro" id="IPR050527">
    <property type="entry name" value="Snail/Krueppel_Znf"/>
</dbReference>
<feature type="compositionally biased region" description="Low complexity" evidence="6">
    <location>
        <begin position="169"/>
        <end position="181"/>
    </location>
</feature>
<feature type="region of interest" description="Disordered" evidence="6">
    <location>
        <begin position="238"/>
        <end position="279"/>
    </location>
</feature>
<organism evidence="8 9">
    <name type="scientific">Mytilus coruscus</name>
    <name type="common">Sea mussel</name>
    <dbReference type="NCBI Taxonomy" id="42192"/>
    <lineage>
        <taxon>Eukaryota</taxon>
        <taxon>Metazoa</taxon>
        <taxon>Spiralia</taxon>
        <taxon>Lophotrochozoa</taxon>
        <taxon>Mollusca</taxon>
        <taxon>Bivalvia</taxon>
        <taxon>Autobranchia</taxon>
        <taxon>Pteriomorphia</taxon>
        <taxon>Mytilida</taxon>
        <taxon>Mytiloidea</taxon>
        <taxon>Mytilidae</taxon>
        <taxon>Mytilinae</taxon>
        <taxon>Mytilus</taxon>
    </lineage>
</organism>
<proteinExistence type="predicted"/>
<feature type="region of interest" description="Disordered" evidence="6">
    <location>
        <begin position="648"/>
        <end position="672"/>
    </location>
</feature>
<feature type="compositionally biased region" description="Basic and acidic residues" evidence="6">
    <location>
        <begin position="648"/>
        <end position="666"/>
    </location>
</feature>
<dbReference type="SMART" id="SM00355">
    <property type="entry name" value="ZnF_C2H2"/>
    <property type="match status" value="6"/>
</dbReference>
<feature type="compositionally biased region" description="Basic and acidic residues" evidence="6">
    <location>
        <begin position="261"/>
        <end position="275"/>
    </location>
</feature>
<dbReference type="InterPro" id="IPR013087">
    <property type="entry name" value="Znf_C2H2_type"/>
</dbReference>
<keyword evidence="5" id="KW-0539">Nucleus</keyword>
<feature type="domain" description="C2H2-type" evidence="7">
    <location>
        <begin position="474"/>
        <end position="495"/>
    </location>
</feature>
<keyword evidence="9" id="KW-1185">Reference proteome</keyword>
<keyword evidence="2" id="KW-0677">Repeat</keyword>
<feature type="compositionally biased region" description="Basic and acidic residues" evidence="6">
    <location>
        <begin position="753"/>
        <end position="814"/>
    </location>
</feature>
<feature type="region of interest" description="Disordered" evidence="6">
    <location>
        <begin position="687"/>
        <end position="720"/>
    </location>
</feature>
<feature type="compositionally biased region" description="Polar residues" evidence="6">
    <location>
        <begin position="874"/>
        <end position="884"/>
    </location>
</feature>
<feature type="compositionally biased region" description="Polar residues" evidence="6">
    <location>
        <begin position="892"/>
        <end position="910"/>
    </location>
</feature>
<feature type="compositionally biased region" description="Acidic residues" evidence="6">
    <location>
        <begin position="840"/>
        <end position="852"/>
    </location>
</feature>
<feature type="compositionally biased region" description="Polar residues" evidence="6">
    <location>
        <begin position="687"/>
        <end position="698"/>
    </location>
</feature>
<evidence type="ECO:0000256" key="5">
    <source>
        <dbReference type="ARBA" id="ARBA00023242"/>
    </source>
</evidence>
<gene>
    <name evidence="8" type="ORF">MCOR_2099</name>
</gene>
<feature type="domain" description="C2H2-type" evidence="7">
    <location>
        <begin position="347"/>
        <end position="368"/>
    </location>
</feature>
<dbReference type="EMBL" id="CACVKT020000425">
    <property type="protein sequence ID" value="CAC5359087.1"/>
    <property type="molecule type" value="Genomic_DNA"/>
</dbReference>
<feature type="region of interest" description="Disordered" evidence="6">
    <location>
        <begin position="753"/>
        <end position="1281"/>
    </location>
</feature>
<dbReference type="GO" id="GO:0000981">
    <property type="term" value="F:DNA-binding transcription factor activity, RNA polymerase II-specific"/>
    <property type="evidence" value="ECO:0007669"/>
    <property type="project" value="TreeGrafter"/>
</dbReference>
<evidence type="ECO:0000313" key="8">
    <source>
        <dbReference type="EMBL" id="CAC5359087.1"/>
    </source>
</evidence>
<name>A0A6J8A0N6_MYTCO</name>